<dbReference type="PANTHER" id="PTHR46108:SF4">
    <property type="entry name" value="BLUE CHEESE"/>
    <property type="match status" value="1"/>
</dbReference>
<dbReference type="PANTHER" id="PTHR46108">
    <property type="entry name" value="BLUE CHEESE"/>
    <property type="match status" value="1"/>
</dbReference>
<evidence type="ECO:0000256" key="1">
    <source>
        <dbReference type="ARBA" id="ARBA00022574"/>
    </source>
</evidence>
<name>A0A4S8JAC0_MUSBA</name>
<sequence length="91" mass="9847">MAVEGQRDAKNAALIASVRTLADFKLGVDIFRGSASWNSIGSPNTMHRVLKSHKHPVTALHLTSDLKQLLSGDSSGHLLSWILLEDSLRAS</sequence>
<keyword evidence="1" id="KW-0853">WD repeat</keyword>
<dbReference type="Proteomes" id="UP000317650">
    <property type="component" value="Chromosome 3"/>
</dbReference>
<keyword evidence="3" id="KW-1185">Reference proteome</keyword>
<dbReference type="STRING" id="52838.A0A4S8JAC0"/>
<reference evidence="2 3" key="1">
    <citation type="journal article" date="2019" name="Nat. Plants">
        <title>Genome sequencing of Musa balbisiana reveals subgenome evolution and function divergence in polyploid bananas.</title>
        <authorList>
            <person name="Yao X."/>
        </authorList>
    </citation>
    <scope>NUCLEOTIDE SEQUENCE [LARGE SCALE GENOMIC DNA]</scope>
    <source>
        <strain evidence="3">cv. DH-PKW</strain>
        <tissue evidence="2">Leaves</tissue>
    </source>
</reference>
<gene>
    <name evidence="2" type="ORF">C4D60_Mb03t16480</name>
</gene>
<evidence type="ECO:0000313" key="3">
    <source>
        <dbReference type="Proteomes" id="UP000317650"/>
    </source>
</evidence>
<dbReference type="EMBL" id="PYDT01000006">
    <property type="protein sequence ID" value="THU58638.1"/>
    <property type="molecule type" value="Genomic_DNA"/>
</dbReference>
<dbReference type="AlphaFoldDB" id="A0A4S8JAC0"/>
<protein>
    <submittedName>
        <fullName evidence="2">Uncharacterized protein</fullName>
    </submittedName>
</protein>
<comment type="caution">
    <text evidence="2">The sequence shown here is derived from an EMBL/GenBank/DDBJ whole genome shotgun (WGS) entry which is preliminary data.</text>
</comment>
<proteinExistence type="predicted"/>
<accession>A0A4S8JAC0</accession>
<evidence type="ECO:0000313" key="2">
    <source>
        <dbReference type="EMBL" id="THU58638.1"/>
    </source>
</evidence>
<dbReference type="InterPro" id="IPR051944">
    <property type="entry name" value="BEACH_domain_protein"/>
</dbReference>
<organism evidence="2 3">
    <name type="scientific">Musa balbisiana</name>
    <name type="common">Banana</name>
    <dbReference type="NCBI Taxonomy" id="52838"/>
    <lineage>
        <taxon>Eukaryota</taxon>
        <taxon>Viridiplantae</taxon>
        <taxon>Streptophyta</taxon>
        <taxon>Embryophyta</taxon>
        <taxon>Tracheophyta</taxon>
        <taxon>Spermatophyta</taxon>
        <taxon>Magnoliopsida</taxon>
        <taxon>Liliopsida</taxon>
        <taxon>Zingiberales</taxon>
        <taxon>Musaceae</taxon>
        <taxon>Musa</taxon>
    </lineage>
</organism>